<keyword evidence="3" id="KW-1185">Reference proteome</keyword>
<organism evidence="2 3">
    <name type="scientific">Armadillidium nasatum</name>
    <dbReference type="NCBI Taxonomy" id="96803"/>
    <lineage>
        <taxon>Eukaryota</taxon>
        <taxon>Metazoa</taxon>
        <taxon>Ecdysozoa</taxon>
        <taxon>Arthropoda</taxon>
        <taxon>Crustacea</taxon>
        <taxon>Multicrustacea</taxon>
        <taxon>Malacostraca</taxon>
        <taxon>Eumalacostraca</taxon>
        <taxon>Peracarida</taxon>
        <taxon>Isopoda</taxon>
        <taxon>Oniscidea</taxon>
        <taxon>Crinocheta</taxon>
        <taxon>Armadillidiidae</taxon>
        <taxon>Armadillidium</taxon>
    </lineage>
</organism>
<feature type="compositionally biased region" description="Basic residues" evidence="1">
    <location>
        <begin position="245"/>
        <end position="256"/>
    </location>
</feature>
<name>A0A5N5SK84_9CRUS</name>
<feature type="compositionally biased region" description="Basic and acidic residues" evidence="1">
    <location>
        <begin position="356"/>
        <end position="365"/>
    </location>
</feature>
<protein>
    <submittedName>
        <fullName evidence="2">Uncharacterized protein</fullName>
    </submittedName>
</protein>
<feature type="region of interest" description="Disordered" evidence="1">
    <location>
        <begin position="165"/>
        <end position="256"/>
    </location>
</feature>
<feature type="compositionally biased region" description="Basic residues" evidence="1">
    <location>
        <begin position="343"/>
        <end position="355"/>
    </location>
</feature>
<accession>A0A5N5SK84</accession>
<feature type="compositionally biased region" description="Basic and acidic residues" evidence="1">
    <location>
        <begin position="500"/>
        <end position="517"/>
    </location>
</feature>
<feature type="compositionally biased region" description="Basic residues" evidence="1">
    <location>
        <begin position="473"/>
        <end position="482"/>
    </location>
</feature>
<feature type="region of interest" description="Disordered" evidence="1">
    <location>
        <begin position="454"/>
        <end position="517"/>
    </location>
</feature>
<feature type="region of interest" description="Disordered" evidence="1">
    <location>
        <begin position="66"/>
        <end position="111"/>
    </location>
</feature>
<comment type="caution">
    <text evidence="2">The sequence shown here is derived from an EMBL/GenBank/DDBJ whole genome shotgun (WGS) entry which is preliminary data.</text>
</comment>
<dbReference type="AlphaFoldDB" id="A0A5N5SK84"/>
<evidence type="ECO:0000313" key="2">
    <source>
        <dbReference type="EMBL" id="KAB7494481.1"/>
    </source>
</evidence>
<feature type="compositionally biased region" description="Basic residues" evidence="1">
    <location>
        <begin position="94"/>
        <end position="103"/>
    </location>
</feature>
<feature type="non-terminal residue" evidence="2">
    <location>
        <position position="1"/>
    </location>
</feature>
<dbReference type="OrthoDB" id="10433449at2759"/>
<dbReference type="Proteomes" id="UP000326759">
    <property type="component" value="Unassembled WGS sequence"/>
</dbReference>
<proteinExistence type="predicted"/>
<reference evidence="2 3" key="1">
    <citation type="journal article" date="2019" name="PLoS Biol.">
        <title>Sex chromosomes control vertical transmission of feminizing Wolbachia symbionts in an isopod.</title>
        <authorList>
            <person name="Becking T."/>
            <person name="Chebbi M.A."/>
            <person name="Giraud I."/>
            <person name="Moumen B."/>
            <person name="Laverre T."/>
            <person name="Caubet Y."/>
            <person name="Peccoud J."/>
            <person name="Gilbert C."/>
            <person name="Cordaux R."/>
        </authorList>
    </citation>
    <scope>NUCLEOTIDE SEQUENCE [LARGE SCALE GENOMIC DNA]</scope>
    <source>
        <strain evidence="2">ANa2</strain>
        <tissue evidence="2">Whole body excluding digestive tract and cuticle</tissue>
    </source>
</reference>
<feature type="non-terminal residue" evidence="2">
    <location>
        <position position="542"/>
    </location>
</feature>
<evidence type="ECO:0000313" key="3">
    <source>
        <dbReference type="Proteomes" id="UP000326759"/>
    </source>
</evidence>
<dbReference type="EMBL" id="SEYY01024004">
    <property type="protein sequence ID" value="KAB7494481.1"/>
    <property type="molecule type" value="Genomic_DNA"/>
</dbReference>
<feature type="region of interest" description="Disordered" evidence="1">
    <location>
        <begin position="337"/>
        <end position="374"/>
    </location>
</feature>
<feature type="compositionally biased region" description="Basic residues" evidence="1">
    <location>
        <begin position="70"/>
        <end position="85"/>
    </location>
</feature>
<feature type="compositionally biased region" description="Polar residues" evidence="1">
    <location>
        <begin position="454"/>
        <end position="472"/>
    </location>
</feature>
<sequence length="542" mass="62645">GYNNIWHKEESGREKKFFDNAEEKKFSAEHDHLKAFHNAGDVHLRDSHGKKLLKKEEGSFDMVLKEKDSHGRRKDYGKKKKFGRKGAHEEIFKRSRGNGRKGSNRLLSSHSYQKPVQIKVIKNRNINSNSDNDIEESVQTSVSTSLPLATVLQEAGFGHRLLELPNKNITPHSSTFSSINDIDDSSSKEKKVKHDNRLKEKFLRLRNKQKNNLLNEPSKRNTRLRNINLKERNTSTINPTESQRKNKRRNRNSRKRLKNLKRKIPIVSRKLKKLPHNTKISMTANETSNNNTNLIPIKEIQHNSKEAKTPLKMTPKNSSPISIFVLKDLVQKKSSKIAEGKYAGHKKHFTPKSPKKLRDTNREENNEIESGAESLHQSVKNPVIIKEPFITISEYKKPSQQPKQPKISNHYNFVTIRPSSVRKPSAKKTIKDQKKKIEQPRLVVIKPLDKEKSQQISIVSEKSLKPSSSHTGHNTHNKPKKYAKFESYDKGHHKKKSKKIEKGGHEEHGFKGKSLKDHGKFHKSVSKFFLSILPKRFYVYFK</sequence>
<evidence type="ECO:0000256" key="1">
    <source>
        <dbReference type="SAM" id="MobiDB-lite"/>
    </source>
</evidence>
<gene>
    <name evidence="2" type="ORF">Anas_01673</name>
</gene>